<evidence type="ECO:0000313" key="4">
    <source>
        <dbReference type="Proteomes" id="UP000184383"/>
    </source>
</evidence>
<dbReference type="SUPFAM" id="SSF50978">
    <property type="entry name" value="WD40 repeat-like"/>
    <property type="match status" value="1"/>
</dbReference>
<dbReference type="InterPro" id="IPR015943">
    <property type="entry name" value="WD40/YVTN_repeat-like_dom_sf"/>
</dbReference>
<keyword evidence="2" id="KW-0677">Repeat</keyword>
<reference evidence="4" key="1">
    <citation type="journal article" date="2017" name="Genome Biol.">
        <title>Comparative genomics reveals high biological diversity and specific adaptations in the industrially and medically important fungal genus Aspergillus.</title>
        <authorList>
            <person name="de Vries R.P."/>
            <person name="Riley R."/>
            <person name="Wiebenga A."/>
            <person name="Aguilar-Osorio G."/>
            <person name="Amillis S."/>
            <person name="Uchima C.A."/>
            <person name="Anderluh G."/>
            <person name="Asadollahi M."/>
            <person name="Askin M."/>
            <person name="Barry K."/>
            <person name="Battaglia E."/>
            <person name="Bayram O."/>
            <person name="Benocci T."/>
            <person name="Braus-Stromeyer S.A."/>
            <person name="Caldana C."/>
            <person name="Canovas D."/>
            <person name="Cerqueira G.C."/>
            <person name="Chen F."/>
            <person name="Chen W."/>
            <person name="Choi C."/>
            <person name="Clum A."/>
            <person name="Dos Santos R.A."/>
            <person name="Damasio A.R."/>
            <person name="Diallinas G."/>
            <person name="Emri T."/>
            <person name="Fekete E."/>
            <person name="Flipphi M."/>
            <person name="Freyberg S."/>
            <person name="Gallo A."/>
            <person name="Gournas C."/>
            <person name="Habgood R."/>
            <person name="Hainaut M."/>
            <person name="Harispe M.L."/>
            <person name="Henrissat B."/>
            <person name="Hilden K.S."/>
            <person name="Hope R."/>
            <person name="Hossain A."/>
            <person name="Karabika E."/>
            <person name="Karaffa L."/>
            <person name="Karanyi Z."/>
            <person name="Krasevec N."/>
            <person name="Kuo A."/>
            <person name="Kusch H."/>
            <person name="LaButti K."/>
            <person name="Lagendijk E.L."/>
            <person name="Lapidus A."/>
            <person name="Levasseur A."/>
            <person name="Lindquist E."/>
            <person name="Lipzen A."/>
            <person name="Logrieco A.F."/>
            <person name="MacCabe A."/>
            <person name="Maekelae M.R."/>
            <person name="Malavazi I."/>
            <person name="Melin P."/>
            <person name="Meyer V."/>
            <person name="Mielnichuk N."/>
            <person name="Miskei M."/>
            <person name="Molnar A.P."/>
            <person name="Mule G."/>
            <person name="Ngan C.Y."/>
            <person name="Orejas M."/>
            <person name="Orosz E."/>
            <person name="Ouedraogo J.P."/>
            <person name="Overkamp K.M."/>
            <person name="Park H.-S."/>
            <person name="Perrone G."/>
            <person name="Piumi F."/>
            <person name="Punt P.J."/>
            <person name="Ram A.F."/>
            <person name="Ramon A."/>
            <person name="Rauscher S."/>
            <person name="Record E."/>
            <person name="Riano-Pachon D.M."/>
            <person name="Robert V."/>
            <person name="Roehrig J."/>
            <person name="Ruller R."/>
            <person name="Salamov A."/>
            <person name="Salih N.S."/>
            <person name="Samson R.A."/>
            <person name="Sandor E."/>
            <person name="Sanguinetti M."/>
            <person name="Schuetze T."/>
            <person name="Sepcic K."/>
            <person name="Shelest E."/>
            <person name="Sherlock G."/>
            <person name="Sophianopoulou V."/>
            <person name="Squina F.M."/>
            <person name="Sun H."/>
            <person name="Susca A."/>
            <person name="Todd R.B."/>
            <person name="Tsang A."/>
            <person name="Unkles S.E."/>
            <person name="van de Wiele N."/>
            <person name="van Rossen-Uffink D."/>
            <person name="Oliveira J.V."/>
            <person name="Vesth T.C."/>
            <person name="Visser J."/>
            <person name="Yu J.-H."/>
            <person name="Zhou M."/>
            <person name="Andersen M.R."/>
            <person name="Archer D.B."/>
            <person name="Baker S.E."/>
            <person name="Benoit I."/>
            <person name="Brakhage A.A."/>
            <person name="Braus G.H."/>
            <person name="Fischer R."/>
            <person name="Frisvad J.C."/>
            <person name="Goldman G.H."/>
            <person name="Houbraken J."/>
            <person name="Oakley B."/>
            <person name="Pocsi I."/>
            <person name="Scazzocchio C."/>
            <person name="Seiboth B."/>
            <person name="vanKuyk P.A."/>
            <person name="Wortman J."/>
            <person name="Dyer P.S."/>
            <person name="Grigoriev I.V."/>
        </authorList>
    </citation>
    <scope>NUCLEOTIDE SEQUENCE [LARGE SCALE GENOMIC DNA]</scope>
    <source>
        <strain evidence="4">DTO 134E9</strain>
    </source>
</reference>
<dbReference type="PANTHER" id="PTHR44472">
    <property type="entry name" value="DDB1- AND CUL4-ASSOCIATED FACTOR 4-RELATED"/>
    <property type="match status" value="1"/>
</dbReference>
<dbReference type="EMBL" id="KV878210">
    <property type="protein sequence ID" value="OJJ39824.1"/>
    <property type="molecule type" value="Genomic_DNA"/>
</dbReference>
<evidence type="ECO:0000256" key="1">
    <source>
        <dbReference type="ARBA" id="ARBA00022574"/>
    </source>
</evidence>
<dbReference type="RefSeq" id="XP_040693500.1">
    <property type="nucleotide sequence ID" value="XM_040837316.1"/>
</dbReference>
<protein>
    <submittedName>
        <fullName evidence="3">Uncharacterized protein</fullName>
    </submittedName>
</protein>
<proteinExistence type="predicted"/>
<accession>A0A1L9RY67</accession>
<dbReference type="InterPro" id="IPR052254">
    <property type="entry name" value="CUL4-DDB1_E3_ligase_receptor"/>
</dbReference>
<keyword evidence="4" id="KW-1185">Reference proteome</keyword>
<evidence type="ECO:0000313" key="3">
    <source>
        <dbReference type="EMBL" id="OJJ39824.1"/>
    </source>
</evidence>
<dbReference type="GO" id="GO:0080008">
    <property type="term" value="C:Cul4-RING E3 ubiquitin ligase complex"/>
    <property type="evidence" value="ECO:0007669"/>
    <property type="project" value="TreeGrafter"/>
</dbReference>
<evidence type="ECO:0000256" key="2">
    <source>
        <dbReference type="ARBA" id="ARBA00022737"/>
    </source>
</evidence>
<dbReference type="Gene3D" id="2.130.10.10">
    <property type="entry name" value="YVTN repeat-like/Quinoprotein amine dehydrogenase"/>
    <property type="match status" value="2"/>
</dbReference>
<dbReference type="AlphaFoldDB" id="A0A1L9RY67"/>
<dbReference type="GeneID" id="63753164"/>
<name>A0A1L9RY67_ASPWE</name>
<dbReference type="InterPro" id="IPR036322">
    <property type="entry name" value="WD40_repeat_dom_sf"/>
</dbReference>
<sequence>MNREIPGFYFDPEKKKYFKIQANHKAAPGANYSQDAVKRRRIDYEKHQKKVQHNQRVAKEKIKKATSLANPLMGVDREIGTRCISKSARQEQQGLIYASQVRRKELHRFEPWPDEYSIRQVLRNQRSGILIASGYRGGESSVSVCFPDFDKKRWTYNQTMERVLFKEAYRLASISLSHTGYLLAAMDSGPSGDSFLAPRMLPDPDEGGDYRWPPFFSHPVKIPTTPSLWCTAPCPAGPKPLFAIGTSDGLHTLEGFGSHWSLSKLPFPNDVVSGKPILHRRMDSSHALVTSVEWLSSDVIAAGLKDSAIFLHDRRSGGTATRLQHPHAVSKIRKVDPYRIVVGGLKSLQMYDIRYPPNGLQRNPKPMDRRHTSTRPYISFRDYSPAAIPEFDVSPELDLLASACDENKIRLFSLRTGEQVSSPLSKYQYSYPITSVCFESGDGSSYGPQTPSLLVCARAAVDQWIW</sequence>
<gene>
    <name evidence="3" type="ORF">ASPWEDRAFT_49702</name>
</gene>
<dbReference type="PANTHER" id="PTHR44472:SF1">
    <property type="entry name" value="DDB1 AND CUL4 ASSOCIATED FACTOR 4"/>
    <property type="match status" value="1"/>
</dbReference>
<dbReference type="OrthoDB" id="128867at2759"/>
<dbReference type="VEuPathDB" id="FungiDB:ASPWEDRAFT_49702"/>
<organism evidence="3 4">
    <name type="scientific">Aspergillus wentii DTO 134E9</name>
    <dbReference type="NCBI Taxonomy" id="1073089"/>
    <lineage>
        <taxon>Eukaryota</taxon>
        <taxon>Fungi</taxon>
        <taxon>Dikarya</taxon>
        <taxon>Ascomycota</taxon>
        <taxon>Pezizomycotina</taxon>
        <taxon>Eurotiomycetes</taxon>
        <taxon>Eurotiomycetidae</taxon>
        <taxon>Eurotiales</taxon>
        <taxon>Aspergillaceae</taxon>
        <taxon>Aspergillus</taxon>
        <taxon>Aspergillus subgen. Cremei</taxon>
    </lineage>
</organism>
<dbReference type="Proteomes" id="UP000184383">
    <property type="component" value="Unassembled WGS sequence"/>
</dbReference>
<dbReference type="STRING" id="1073089.A0A1L9RY67"/>
<keyword evidence="1" id="KW-0853">WD repeat</keyword>